<reference evidence="1 2" key="1">
    <citation type="submission" date="2015-01" db="EMBL/GenBank/DDBJ databases">
        <title>Evolution of Trichinella species and genotypes.</title>
        <authorList>
            <person name="Korhonen P.K."/>
            <person name="Edoardo P."/>
            <person name="Giuseppe L.R."/>
            <person name="Gasser R.B."/>
        </authorList>
    </citation>
    <scope>NUCLEOTIDE SEQUENCE [LARGE SCALE GENOMIC DNA]</scope>
    <source>
        <strain evidence="1">ISS120</strain>
    </source>
</reference>
<proteinExistence type="predicted"/>
<evidence type="ECO:0000313" key="1">
    <source>
        <dbReference type="EMBL" id="KRY54044.1"/>
    </source>
</evidence>
<feature type="non-terminal residue" evidence="1">
    <location>
        <position position="1"/>
    </location>
</feature>
<comment type="caution">
    <text evidence="1">The sequence shown here is derived from an EMBL/GenBank/DDBJ whole genome shotgun (WGS) entry which is preliminary data.</text>
</comment>
<dbReference type="Proteomes" id="UP000054653">
    <property type="component" value="Unassembled WGS sequence"/>
</dbReference>
<evidence type="ECO:0000313" key="2">
    <source>
        <dbReference type="Proteomes" id="UP000054653"/>
    </source>
</evidence>
<accession>A0A0V1CY14</accession>
<organism evidence="1 2">
    <name type="scientific">Trichinella britovi</name>
    <name type="common">Parasitic roundworm</name>
    <dbReference type="NCBI Taxonomy" id="45882"/>
    <lineage>
        <taxon>Eukaryota</taxon>
        <taxon>Metazoa</taxon>
        <taxon>Ecdysozoa</taxon>
        <taxon>Nematoda</taxon>
        <taxon>Enoplea</taxon>
        <taxon>Dorylaimia</taxon>
        <taxon>Trichinellida</taxon>
        <taxon>Trichinellidae</taxon>
        <taxon>Trichinella</taxon>
    </lineage>
</organism>
<keyword evidence="2" id="KW-1185">Reference proteome</keyword>
<sequence length="204" mass="23297">LPEVSYEEMGWLFSNQQKRHEACCETIGFKEGIKIKRSSMCCSGKIEMVCNRLAAEVFSSSPEMDERKSAYMKALSSKYGDALAIHELPEVSYEEMGWLFSNQQKRHEACCETIGFKEGIKIKRSSIWCSGKIEMAGNRLAAALFPSSPEMDERKEMKSFLIYKSSKYAGAFAIHELQKVSYQEMGWLFLNQQKCHEACYACIL</sequence>
<dbReference type="AlphaFoldDB" id="A0A0V1CY14"/>
<name>A0A0V1CY14_TRIBR</name>
<dbReference type="EMBL" id="JYDI01000075">
    <property type="protein sequence ID" value="KRY54044.1"/>
    <property type="molecule type" value="Genomic_DNA"/>
</dbReference>
<gene>
    <name evidence="1" type="ORF">T03_16050</name>
</gene>
<protein>
    <submittedName>
        <fullName evidence="1">Uncharacterized protein</fullName>
    </submittedName>
</protein>